<dbReference type="EMBL" id="LLXJ01002432">
    <property type="protein sequence ID" value="PKB98883.1"/>
    <property type="molecule type" value="Genomic_DNA"/>
</dbReference>
<dbReference type="Proteomes" id="UP000232722">
    <property type="component" value="Unassembled WGS sequence"/>
</dbReference>
<gene>
    <name evidence="2" type="ORF">RhiirA1_353964</name>
    <name evidence="1" type="ORF">RhiirA5_300611</name>
</gene>
<accession>A0A2I1FEC4</accession>
<evidence type="ECO:0000313" key="4">
    <source>
        <dbReference type="Proteomes" id="UP000232722"/>
    </source>
</evidence>
<dbReference type="OrthoDB" id="2447728at2759"/>
<evidence type="ECO:0000313" key="1">
    <source>
        <dbReference type="EMBL" id="PKB98883.1"/>
    </source>
</evidence>
<reference evidence="2 3" key="4">
    <citation type="submission" date="2017-10" db="EMBL/GenBank/DDBJ databases">
        <title>Genome analyses suggest a sexual origin of heterokaryosis in a supposedly ancient asexual fungus.</title>
        <authorList>
            <person name="Corradi N."/>
            <person name="Sedzielewska K."/>
            <person name="Noel J."/>
            <person name="Charron P."/>
            <person name="Farinelli L."/>
            <person name="Marton T."/>
            <person name="Kruger M."/>
            <person name="Pelin A."/>
            <person name="Brachmann A."/>
            <person name="Corradi N."/>
        </authorList>
    </citation>
    <scope>NUCLEOTIDE SEQUENCE [LARGE SCALE GENOMIC DNA]</scope>
    <source>
        <strain evidence="2 3">A1</strain>
    </source>
</reference>
<reference evidence="1 4" key="2">
    <citation type="submission" date="2017-09" db="EMBL/GenBank/DDBJ databases">
        <title>Extensive intraspecific genome diversity in a model arbuscular mycorrhizal fungus.</title>
        <authorList>
            <person name="Chen E.C."/>
            <person name="Morin E."/>
            <person name="Beaudet D."/>
            <person name="Noel J."/>
            <person name="Ndikumana S."/>
            <person name="Charron P."/>
            <person name="St-Onge C."/>
            <person name="Giorgi J."/>
            <person name="Grigoriev I.V."/>
            <person name="Roux C."/>
            <person name="Martin F.M."/>
            <person name="Corradi N."/>
        </authorList>
    </citation>
    <scope>NUCLEOTIDE SEQUENCE [LARGE SCALE GENOMIC DNA]</scope>
    <source>
        <strain evidence="1 4">A5</strain>
    </source>
</reference>
<proteinExistence type="predicted"/>
<evidence type="ECO:0000313" key="2">
    <source>
        <dbReference type="EMBL" id="PKC56180.1"/>
    </source>
</evidence>
<evidence type="ECO:0000313" key="3">
    <source>
        <dbReference type="Proteomes" id="UP000232688"/>
    </source>
</evidence>
<protein>
    <submittedName>
        <fullName evidence="2">Uncharacterized protein</fullName>
    </submittedName>
</protein>
<dbReference type="AlphaFoldDB" id="A0A2I1FEC4"/>
<comment type="caution">
    <text evidence="2">The sequence shown here is derived from an EMBL/GenBank/DDBJ whole genome shotgun (WGS) entry which is preliminary data.</text>
</comment>
<feature type="non-terminal residue" evidence="2">
    <location>
        <position position="1"/>
    </location>
</feature>
<dbReference type="EMBL" id="LLXH01002241">
    <property type="protein sequence ID" value="PKC56180.1"/>
    <property type="molecule type" value="Genomic_DNA"/>
</dbReference>
<reference evidence="1 4" key="1">
    <citation type="submission" date="2016-04" db="EMBL/GenBank/DDBJ databases">
        <title>Genome analyses suggest a sexual origin of heterokaryosis in a supposedly ancient asexual fungus.</title>
        <authorList>
            <person name="Ropars J."/>
            <person name="Sedzielewska K."/>
            <person name="Noel J."/>
            <person name="Charron P."/>
            <person name="Farinelli L."/>
            <person name="Marton T."/>
            <person name="Kruger M."/>
            <person name="Pelin A."/>
            <person name="Brachmann A."/>
            <person name="Corradi N."/>
        </authorList>
    </citation>
    <scope>NUCLEOTIDE SEQUENCE [LARGE SCALE GENOMIC DNA]</scope>
    <source>
        <strain evidence="1 4">A5</strain>
    </source>
</reference>
<reference evidence="2 3" key="3">
    <citation type="submission" date="2017-10" db="EMBL/GenBank/DDBJ databases">
        <title>Extensive intraspecific genome diversity in a model arbuscular mycorrhizal fungus.</title>
        <authorList>
            <person name="Chen E.C.H."/>
            <person name="Morin E."/>
            <person name="Baudet D."/>
            <person name="Noel J."/>
            <person name="Ndikumana S."/>
            <person name="Charron P."/>
            <person name="St-Onge C."/>
            <person name="Giorgi J."/>
            <person name="Grigoriev I.V."/>
            <person name="Roux C."/>
            <person name="Martin F.M."/>
            <person name="Corradi N."/>
        </authorList>
    </citation>
    <scope>NUCLEOTIDE SEQUENCE [LARGE SCALE GENOMIC DNA]</scope>
    <source>
        <strain evidence="2 3">A1</strain>
    </source>
</reference>
<name>A0A2I1FEC4_9GLOM</name>
<organism evidence="2 3">
    <name type="scientific">Rhizophagus irregularis</name>
    <dbReference type="NCBI Taxonomy" id="588596"/>
    <lineage>
        <taxon>Eukaryota</taxon>
        <taxon>Fungi</taxon>
        <taxon>Fungi incertae sedis</taxon>
        <taxon>Mucoromycota</taxon>
        <taxon>Glomeromycotina</taxon>
        <taxon>Glomeromycetes</taxon>
        <taxon>Glomerales</taxon>
        <taxon>Glomeraceae</taxon>
        <taxon>Rhizophagus</taxon>
    </lineage>
</organism>
<dbReference type="VEuPathDB" id="FungiDB:RhiirA1_353964"/>
<sequence length="72" mass="8627">VVPHNVELVEKYDAHINVEICNSVLAIKYLYKYIYKKPVDEIKMYLDIRYISSSEAIWRIFHYRMHGHSPSV</sequence>
<dbReference type="Proteomes" id="UP000232688">
    <property type="component" value="Unassembled WGS sequence"/>
</dbReference>